<organism evidence="1 2">
    <name type="scientific">Nocardia iowensis</name>
    <dbReference type="NCBI Taxonomy" id="204891"/>
    <lineage>
        <taxon>Bacteria</taxon>
        <taxon>Bacillati</taxon>
        <taxon>Actinomycetota</taxon>
        <taxon>Actinomycetes</taxon>
        <taxon>Mycobacteriales</taxon>
        <taxon>Nocardiaceae</taxon>
        <taxon>Nocardia</taxon>
    </lineage>
</organism>
<dbReference type="InterPro" id="IPR053158">
    <property type="entry name" value="CapK_Type1_Caps_Biosynth"/>
</dbReference>
<evidence type="ECO:0000313" key="2">
    <source>
        <dbReference type="Proteomes" id="UP000694257"/>
    </source>
</evidence>
<dbReference type="Proteomes" id="UP000694257">
    <property type="component" value="Chromosome"/>
</dbReference>
<gene>
    <name evidence="1" type="ORF">KV110_19955</name>
</gene>
<reference evidence="1 2" key="1">
    <citation type="submission" date="2021-07" db="EMBL/GenBank/DDBJ databases">
        <title>Whole Genome Sequence of Nocardia Iowensis.</title>
        <authorList>
            <person name="Lamm A."/>
            <person name="Collins-Fairclough A.M."/>
            <person name="Bunk B."/>
            <person name="Sproer C."/>
        </authorList>
    </citation>
    <scope>NUCLEOTIDE SEQUENCE [LARGE SCALE GENOMIC DNA]</scope>
    <source>
        <strain evidence="1 2">NRRL 5646</strain>
    </source>
</reference>
<protein>
    <submittedName>
        <fullName evidence="1">Phenylacetate--CoA ligase family protein</fullName>
    </submittedName>
</protein>
<dbReference type="PANTHER" id="PTHR36932">
    <property type="entry name" value="CAPSULAR POLYSACCHARIDE BIOSYNTHESIS PROTEIN"/>
    <property type="match status" value="1"/>
</dbReference>
<dbReference type="RefSeq" id="WP_218477885.1">
    <property type="nucleotide sequence ID" value="NZ_BAABJN010000008.1"/>
</dbReference>
<accession>A0ABX8S1M6</accession>
<proteinExistence type="predicted"/>
<dbReference type="EMBL" id="CP078145">
    <property type="protein sequence ID" value="QXN95112.1"/>
    <property type="molecule type" value="Genomic_DNA"/>
</dbReference>
<keyword evidence="1" id="KW-0436">Ligase</keyword>
<keyword evidence="2" id="KW-1185">Reference proteome</keyword>
<evidence type="ECO:0000313" key="1">
    <source>
        <dbReference type="EMBL" id="QXN95112.1"/>
    </source>
</evidence>
<name>A0ABX8S1M6_NOCIO</name>
<dbReference type="GO" id="GO:0016874">
    <property type="term" value="F:ligase activity"/>
    <property type="evidence" value="ECO:0007669"/>
    <property type="project" value="UniProtKB-KW"/>
</dbReference>
<dbReference type="PANTHER" id="PTHR36932:SF1">
    <property type="entry name" value="CAPSULAR POLYSACCHARIDE BIOSYNTHESIS PROTEIN"/>
    <property type="match status" value="1"/>
</dbReference>
<sequence>MTESRMGLWIDARRAVREGAEGIARRQRARLADHVGYARAYSPYFREAYRDLPERVEDPTLLPVTSKKALMDRFDDWVTDRAVTLEKVQAFVDDPEMIGRRFLGRYLVGTTSGASGYRGLFIQDDREGAVQTVLSTRDFLPWLGFGDVLRLLTRGMRTAQLVATGGHYIGYAGYKRLTMDSRWRRKTLRSLSVHMPLPELVGILQEFRPAVIVGYASMIKVLADEQAAGRLHIDPVIVGPAGETITSGDVQRIASAFHTKVRASYAATECTYLSFSCQHGWYHVNSDWVIAEPVDAEYRATPPGEWSHTVLISDLANRVQPILRYDLGDRVMVKPDPCPCGSPLPTLRVEGRSGDTLIMLTARGERRVLTPLALATLFDRTPGIELFQIVQTKPDTLRVRLRPTGDADPELVWRTVHNELTRVLTDNDLGNVTIEHAEEPPQRAPGGKYRAVVPLPG</sequence>